<evidence type="ECO:0000313" key="2">
    <source>
        <dbReference type="EMBL" id="CAB4862318.1"/>
    </source>
</evidence>
<feature type="transmembrane region" description="Helical" evidence="1">
    <location>
        <begin position="30"/>
        <end position="52"/>
    </location>
</feature>
<keyword evidence="1" id="KW-0812">Transmembrane</keyword>
<dbReference type="AlphaFoldDB" id="A0A6J7CZT9"/>
<proteinExistence type="predicted"/>
<keyword evidence="1" id="KW-1133">Transmembrane helix</keyword>
<name>A0A6J7CZT9_9ZZZZ</name>
<keyword evidence="1" id="KW-0472">Membrane</keyword>
<organism evidence="2">
    <name type="scientific">freshwater metagenome</name>
    <dbReference type="NCBI Taxonomy" id="449393"/>
    <lineage>
        <taxon>unclassified sequences</taxon>
        <taxon>metagenomes</taxon>
        <taxon>ecological metagenomes</taxon>
    </lineage>
</organism>
<accession>A0A6J7CZT9</accession>
<sequence length="199" mass="19989">MTNTALDERVEPDVAEAFEENASRRPWLKLVLILGGIVVALIAGWFVFGALFGSGASPNSEGLVVPASQRGAAPATAPAAPGVPQAANDSATSSAAAVGRNPFAPVVPGKSSADPVPQPTVAAVVSQSAAASAITVQMVSLTPTSATLKVAGKSYTATVGQTFATDFKVYGIFGTQCAGVLFGTQSVPLCIGDVRTLSK</sequence>
<gene>
    <name evidence="2" type="ORF">UFOPK3401_00316</name>
</gene>
<evidence type="ECO:0000256" key="1">
    <source>
        <dbReference type="SAM" id="Phobius"/>
    </source>
</evidence>
<protein>
    <submittedName>
        <fullName evidence="2">Unannotated protein</fullName>
    </submittedName>
</protein>
<dbReference type="EMBL" id="CAFBLM010000008">
    <property type="protein sequence ID" value="CAB4862318.1"/>
    <property type="molecule type" value="Genomic_DNA"/>
</dbReference>
<reference evidence="2" key="1">
    <citation type="submission" date="2020-05" db="EMBL/GenBank/DDBJ databases">
        <authorList>
            <person name="Chiriac C."/>
            <person name="Salcher M."/>
            <person name="Ghai R."/>
            <person name="Kavagutti S V."/>
        </authorList>
    </citation>
    <scope>NUCLEOTIDE SEQUENCE</scope>
</reference>